<dbReference type="PANTHER" id="PTHR12778">
    <property type="entry name" value="SOLUTE CARRIER FAMILY 33 ACETYL-COA TRANSPORTER -RELATED"/>
    <property type="match status" value="1"/>
</dbReference>
<gene>
    <name evidence="9" type="ORF">DMENIID0002_13180</name>
</gene>
<feature type="transmembrane region" description="Helical" evidence="8">
    <location>
        <begin position="379"/>
        <end position="396"/>
    </location>
</feature>
<evidence type="ECO:0000256" key="2">
    <source>
        <dbReference type="ARBA" id="ARBA00008335"/>
    </source>
</evidence>
<dbReference type="GO" id="GO:0005886">
    <property type="term" value="C:plasma membrane"/>
    <property type="evidence" value="ECO:0007669"/>
    <property type="project" value="UniProtKB-SubCell"/>
</dbReference>
<dbReference type="InterPro" id="IPR036259">
    <property type="entry name" value="MFS_trans_sf"/>
</dbReference>
<organism evidence="9">
    <name type="scientific">Candidatus Tisiphia endosymbiont of Sergentomyia squamirostris</name>
    <dbReference type="NCBI Taxonomy" id="3113639"/>
    <lineage>
        <taxon>Bacteria</taxon>
        <taxon>Pseudomonadati</taxon>
        <taxon>Pseudomonadota</taxon>
        <taxon>Alphaproteobacteria</taxon>
        <taxon>Rickettsiales</taxon>
        <taxon>Rickettsiaceae</taxon>
        <taxon>Rickettsieae</taxon>
        <taxon>Candidatus Tisiphia</taxon>
    </lineage>
</organism>
<keyword evidence="7 8" id="KW-0472">Membrane</keyword>
<proteinExistence type="inferred from homology"/>
<protein>
    <submittedName>
        <fullName evidence="9">MFS transporter</fullName>
    </submittedName>
</protein>
<evidence type="ECO:0000256" key="1">
    <source>
        <dbReference type="ARBA" id="ARBA00004429"/>
    </source>
</evidence>
<dbReference type="AlphaFoldDB" id="A0AAT9GA24"/>
<evidence type="ECO:0000256" key="7">
    <source>
        <dbReference type="ARBA" id="ARBA00023136"/>
    </source>
</evidence>
<dbReference type="PANTHER" id="PTHR12778:SF10">
    <property type="entry name" value="MAJOR FACILITATOR SUPERFAMILY DOMAIN-CONTAINING PROTEIN 3"/>
    <property type="match status" value="1"/>
</dbReference>
<evidence type="ECO:0000256" key="5">
    <source>
        <dbReference type="ARBA" id="ARBA00022692"/>
    </source>
</evidence>
<feature type="transmembrane region" description="Helical" evidence="8">
    <location>
        <begin position="260"/>
        <end position="278"/>
    </location>
</feature>
<sequence>MLGIVAGVNFSLVSFTIHYQLSQAGYSTDIVGAMFLTSIPYCLKPIWAPFIDKYSIPVICQKFGQRRGWTLVTQACLLVTISGFLIIDPPVNIIITAILIFIISCCAATQDVVLDAYRIERTVKKEDLSIATTFNSTGFRIGILINSTGALYLSCLFNWYFVYLCIFLITMAAPIITLYMQEPITKKTQHTSTDLISPAQYFQVISDSLLLLKRNHPNWMFIILFVFLYKASDSIPMAMSSPVFIDLSFTSQEIASISKAYGFMLMISGGIISGILTAKIGISRSILICGSLQLLSPLMFVFLSMVGHDMLIFTITITVQNFCCGLGNTAILIYFSSLCSSELIATQYSIISSFASFVRIILSFLSGICANYIDWPQLFLLTTLFSMLFVPAFLRIRKI</sequence>
<comment type="subcellular location">
    <subcellularLocation>
        <location evidence="1">Cell inner membrane</location>
        <topology evidence="1">Multi-pass membrane protein</topology>
    </subcellularLocation>
</comment>
<feature type="transmembrane region" description="Helical" evidence="8">
    <location>
        <begin position="69"/>
        <end position="87"/>
    </location>
</feature>
<feature type="transmembrane region" description="Helical" evidence="8">
    <location>
        <begin position="311"/>
        <end position="336"/>
    </location>
</feature>
<feature type="transmembrane region" description="Helical" evidence="8">
    <location>
        <begin position="160"/>
        <end position="180"/>
    </location>
</feature>
<evidence type="ECO:0000256" key="3">
    <source>
        <dbReference type="ARBA" id="ARBA00022448"/>
    </source>
</evidence>
<feature type="transmembrane region" description="Helical" evidence="8">
    <location>
        <begin position="219"/>
        <end position="240"/>
    </location>
</feature>
<keyword evidence="6 8" id="KW-1133">Transmembrane helix</keyword>
<comment type="similarity">
    <text evidence="2">Belongs to the major facilitator superfamily.</text>
</comment>
<accession>A0AAT9GA24</accession>
<evidence type="ECO:0000256" key="6">
    <source>
        <dbReference type="ARBA" id="ARBA00022989"/>
    </source>
</evidence>
<dbReference type="Pfam" id="PF07690">
    <property type="entry name" value="MFS_1"/>
    <property type="match status" value="1"/>
</dbReference>
<reference evidence="9" key="1">
    <citation type="submission" date="2024-01" db="EMBL/GenBank/DDBJ databases">
        <title>Sequencing the genomes of a sandfly, Sergentomyia squamirostris, and its two endosymbionts.</title>
        <authorList>
            <person name="Itokawa K."/>
            <person name="Sanjoba C."/>
        </authorList>
    </citation>
    <scope>NUCLEOTIDE SEQUENCE</scope>
    <source>
        <strain evidence="9">RiSSQ</strain>
    </source>
</reference>
<dbReference type="GO" id="GO:0022857">
    <property type="term" value="F:transmembrane transporter activity"/>
    <property type="evidence" value="ECO:0007669"/>
    <property type="project" value="InterPro"/>
</dbReference>
<dbReference type="EMBL" id="AP029170">
    <property type="protein sequence ID" value="BFD46672.1"/>
    <property type="molecule type" value="Genomic_DNA"/>
</dbReference>
<dbReference type="SUPFAM" id="SSF103473">
    <property type="entry name" value="MFS general substrate transporter"/>
    <property type="match status" value="1"/>
</dbReference>
<keyword evidence="4" id="KW-0997">Cell inner membrane</keyword>
<feature type="transmembrane region" description="Helical" evidence="8">
    <location>
        <begin position="137"/>
        <end position="154"/>
    </location>
</feature>
<feature type="transmembrane region" description="Helical" evidence="8">
    <location>
        <begin position="93"/>
        <end position="117"/>
    </location>
</feature>
<keyword evidence="4" id="KW-1003">Cell membrane</keyword>
<dbReference type="InterPro" id="IPR004752">
    <property type="entry name" value="AmpG_permease/AT-1"/>
</dbReference>
<evidence type="ECO:0000256" key="8">
    <source>
        <dbReference type="SAM" id="Phobius"/>
    </source>
</evidence>
<keyword evidence="5 8" id="KW-0812">Transmembrane</keyword>
<name>A0AAT9GA24_9RICK</name>
<evidence type="ECO:0000256" key="4">
    <source>
        <dbReference type="ARBA" id="ARBA00022519"/>
    </source>
</evidence>
<dbReference type="InterPro" id="IPR011701">
    <property type="entry name" value="MFS"/>
</dbReference>
<feature type="transmembrane region" description="Helical" evidence="8">
    <location>
        <begin position="285"/>
        <end position="305"/>
    </location>
</feature>
<evidence type="ECO:0000313" key="9">
    <source>
        <dbReference type="EMBL" id="BFD46672.1"/>
    </source>
</evidence>
<dbReference type="Gene3D" id="1.20.1250.20">
    <property type="entry name" value="MFS general substrate transporter like domains"/>
    <property type="match status" value="2"/>
</dbReference>
<keyword evidence="3" id="KW-0813">Transport</keyword>
<feature type="transmembrane region" description="Helical" evidence="8">
    <location>
        <begin position="348"/>
        <end position="373"/>
    </location>
</feature>